<dbReference type="EMBL" id="JACHLX010000001">
    <property type="protein sequence ID" value="MBB5815361.1"/>
    <property type="molecule type" value="Genomic_DNA"/>
</dbReference>
<gene>
    <name evidence="1" type="ORF">HNR72_006389</name>
</gene>
<dbReference type="AlphaFoldDB" id="A0AA89QED5"/>
<organism evidence="1 2">
    <name type="scientific">Streptomyces collinus</name>
    <dbReference type="NCBI Taxonomy" id="42684"/>
    <lineage>
        <taxon>Bacteria</taxon>
        <taxon>Bacillati</taxon>
        <taxon>Actinomycetota</taxon>
        <taxon>Actinomycetes</taxon>
        <taxon>Kitasatosporales</taxon>
        <taxon>Streptomycetaceae</taxon>
        <taxon>Streptomyces</taxon>
    </lineage>
</organism>
<name>A0AA89QED5_STRCU</name>
<evidence type="ECO:0000313" key="1">
    <source>
        <dbReference type="EMBL" id="MBB5815361.1"/>
    </source>
</evidence>
<proteinExistence type="predicted"/>
<sequence length="30" mass="3529">MTSTDVTRKPTDAERFTLILRAQRAAYFLR</sequence>
<accession>A0AA89QED5</accession>
<keyword evidence="2" id="KW-1185">Reference proteome</keyword>
<reference evidence="1 2" key="1">
    <citation type="submission" date="2020-08" db="EMBL/GenBank/DDBJ databases">
        <title>Sequencing the genomes of 1000 actinobacteria strains.</title>
        <authorList>
            <person name="Klenk H.-P."/>
        </authorList>
    </citation>
    <scope>NUCLEOTIDE SEQUENCE [LARGE SCALE GENOMIC DNA]</scope>
    <source>
        <strain evidence="1 2">DSM 40129</strain>
    </source>
</reference>
<comment type="caution">
    <text evidence="1">The sequence shown here is derived from an EMBL/GenBank/DDBJ whole genome shotgun (WGS) entry which is preliminary data.</text>
</comment>
<protein>
    <submittedName>
        <fullName evidence="1">Uncharacterized protein</fullName>
    </submittedName>
</protein>
<dbReference type="Proteomes" id="UP000579531">
    <property type="component" value="Unassembled WGS sequence"/>
</dbReference>
<evidence type="ECO:0000313" key="2">
    <source>
        <dbReference type="Proteomes" id="UP000579531"/>
    </source>
</evidence>